<keyword evidence="6" id="KW-0520">NAD</keyword>
<dbReference type="PANTHER" id="PTHR48075:SF7">
    <property type="entry name" value="3-HYDROXYACYL-COA DEHYDROGENASE-RELATED"/>
    <property type="match status" value="1"/>
</dbReference>
<dbReference type="InterPro" id="IPR008927">
    <property type="entry name" value="6-PGluconate_DH-like_C_sf"/>
</dbReference>
<dbReference type="Gene3D" id="1.10.1040.50">
    <property type="match status" value="1"/>
</dbReference>
<dbReference type="EMBL" id="CP011542">
    <property type="protein sequence ID" value="AKK06709.1"/>
    <property type="molecule type" value="Genomic_DNA"/>
</dbReference>
<evidence type="ECO:0000256" key="6">
    <source>
        <dbReference type="ARBA" id="ARBA00023027"/>
    </source>
</evidence>
<evidence type="ECO:0000256" key="1">
    <source>
        <dbReference type="ARBA" id="ARBA00005005"/>
    </source>
</evidence>
<dbReference type="GO" id="GO:0070403">
    <property type="term" value="F:NAD+ binding"/>
    <property type="evidence" value="ECO:0007669"/>
    <property type="project" value="InterPro"/>
</dbReference>
<dbReference type="InterPro" id="IPR006108">
    <property type="entry name" value="3HC_DH_C"/>
</dbReference>
<dbReference type="Pfam" id="PF00378">
    <property type="entry name" value="ECH_1"/>
    <property type="match status" value="1"/>
</dbReference>
<dbReference type="SUPFAM" id="SSF48179">
    <property type="entry name" value="6-phosphogluconate dehydrogenase C-terminal domain-like"/>
    <property type="match status" value="2"/>
</dbReference>
<evidence type="ECO:0000256" key="3">
    <source>
        <dbReference type="ARBA" id="ARBA00022832"/>
    </source>
</evidence>
<dbReference type="InterPro" id="IPR006176">
    <property type="entry name" value="3-OHacyl-CoA_DH_NAD-bd"/>
</dbReference>
<sequence>MTDLQTAVVFGSGSMGSGIAALLASTGVKVHLLDMPADGPDRNARARAAVDLQLKRGGFFHKKFAANITVGNSEDDLAVVADAQWVIEAIFENLDAKRSLYAAIAPFLGPDTVLSSNTSTIPLAKLSAELAQEHRSNFFITHFFNPPRVMPLVEVVAATSDAPLMGWLIDVIERQLGKSVLICRDTPGFIANRIGNFWMAVAARIALDSGIDPEYADAVFSKPFGIPRTGVFGLFDYIGLQLVPDVWRSLHNTLPATDALQKYNVVEHPLFTGLIERGLTGRTGDSGFYNGPDQVIDSTFEYRPKRQVTIPTDLIQLVTSNDYARQVFVETLRYCCDHAHDIANTIADIDAGMELGYSWQRGPFALADAIGVDTIVSLFDDNPPSLLLEAVAAGGFYQAFSSDSPAKAESGEVLATSPAATLTRLPSGIGVLTITTKLGIITTDVLAALNTAAESDLRGLVITSNDPKAFSAGAELSSLVTGGKGFIDIGVSVYRKLQFAPFPVVAAVHGITLGGGAELMLHADTVVAHVDTKLGFPERSVGIFPGWGGVVQHLIRHLEAGTKNPHQAVFDFAMSAARLQTAFDAQDNCLLRPSDRIVASRKHLRDMAIQVATELAADYRPPVEQSIPLYQGQPLNRAVTGEVADVKVGQCLAQLLTGDGELAETEFSKKSTELAFEAISNPANAERAKAVATGIKRS</sequence>
<dbReference type="Proteomes" id="UP000035199">
    <property type="component" value="Chromosome"/>
</dbReference>
<gene>
    <name evidence="11" type="ORF">CMUST_11990</name>
</gene>
<dbReference type="Gene3D" id="3.90.226.10">
    <property type="entry name" value="2-enoyl-CoA Hydratase, Chain A, domain 1"/>
    <property type="match status" value="1"/>
</dbReference>
<dbReference type="KEGG" id="cmv:CMUST_11990"/>
<dbReference type="OrthoDB" id="5240528at2"/>
<feature type="domain" description="3-hydroxyacyl-CoA dehydrogenase C-terminal" evidence="9">
    <location>
        <begin position="327"/>
        <end position="378"/>
    </location>
</feature>
<reference evidence="11 12" key="1">
    <citation type="journal article" date="2015" name="Genome Announc.">
        <title>Complete Genome Sequence of the Type Strain Corynebacterium mustelae DSM 45274, Isolated from Various Tissues of a Male Ferret with Lethal Sepsis.</title>
        <authorList>
            <person name="Ruckert C."/>
            <person name="Eimer J."/>
            <person name="Winkler A."/>
            <person name="Tauch A."/>
        </authorList>
    </citation>
    <scope>NUCLEOTIDE SEQUENCE [LARGE SCALE GENOMIC DNA]</scope>
    <source>
        <strain evidence="11 12">DSM 45274</strain>
    </source>
</reference>
<keyword evidence="5 11" id="KW-0560">Oxidoreductase</keyword>
<evidence type="ECO:0000256" key="7">
    <source>
        <dbReference type="ARBA" id="ARBA00023098"/>
    </source>
</evidence>
<evidence type="ECO:0000259" key="9">
    <source>
        <dbReference type="Pfam" id="PF00725"/>
    </source>
</evidence>
<dbReference type="GO" id="GO:0006635">
    <property type="term" value="P:fatty acid beta-oxidation"/>
    <property type="evidence" value="ECO:0007669"/>
    <property type="project" value="UniProtKB-UniPathway"/>
</dbReference>
<evidence type="ECO:0000259" key="10">
    <source>
        <dbReference type="Pfam" id="PF02737"/>
    </source>
</evidence>
<dbReference type="PATRIC" id="fig|571915.4.peg.2560"/>
<evidence type="ECO:0000313" key="11">
    <source>
        <dbReference type="EMBL" id="AKK06709.1"/>
    </source>
</evidence>
<dbReference type="GO" id="GO:0003857">
    <property type="term" value="F:(3S)-3-hydroxyacyl-CoA dehydrogenase (NAD+) activity"/>
    <property type="evidence" value="ECO:0007669"/>
    <property type="project" value="UniProtKB-EC"/>
</dbReference>
<dbReference type="SUPFAM" id="SSF51735">
    <property type="entry name" value="NAD(P)-binding Rossmann-fold domains"/>
    <property type="match status" value="1"/>
</dbReference>
<comment type="catalytic activity">
    <reaction evidence="8">
        <text>a (3S)-3-hydroxyacyl-CoA + NAD(+) = a 3-oxoacyl-CoA + NADH + H(+)</text>
        <dbReference type="Rhea" id="RHEA:22432"/>
        <dbReference type="ChEBI" id="CHEBI:15378"/>
        <dbReference type="ChEBI" id="CHEBI:57318"/>
        <dbReference type="ChEBI" id="CHEBI:57540"/>
        <dbReference type="ChEBI" id="CHEBI:57945"/>
        <dbReference type="ChEBI" id="CHEBI:90726"/>
        <dbReference type="EC" id="1.1.1.35"/>
    </reaction>
</comment>
<dbReference type="UniPathway" id="UPA00659"/>
<reference evidence="12" key="2">
    <citation type="submission" date="2015-05" db="EMBL/GenBank/DDBJ databases">
        <title>Complete genome sequence of Corynebacterium mustelae DSM 45274, isolated from various tissues of a male ferret with lethal sepsis.</title>
        <authorList>
            <person name="Ruckert C."/>
            <person name="Albersmeier A."/>
            <person name="Winkler A."/>
            <person name="Tauch A."/>
        </authorList>
    </citation>
    <scope>NUCLEOTIDE SEQUENCE [LARGE SCALE GENOMIC DNA]</scope>
    <source>
        <strain evidence="12">DSM 45274</strain>
    </source>
</reference>
<accession>A0A0G3GZY4</accession>
<evidence type="ECO:0000256" key="4">
    <source>
        <dbReference type="ARBA" id="ARBA00022963"/>
    </source>
</evidence>
<dbReference type="Pfam" id="PF02737">
    <property type="entry name" value="3HCDH_N"/>
    <property type="match status" value="1"/>
</dbReference>
<name>A0A0G3GZY4_9CORY</name>
<keyword evidence="3" id="KW-0276">Fatty acid metabolism</keyword>
<dbReference type="SUPFAM" id="SSF52096">
    <property type="entry name" value="ClpP/crotonase"/>
    <property type="match status" value="1"/>
</dbReference>
<evidence type="ECO:0000256" key="5">
    <source>
        <dbReference type="ARBA" id="ARBA00023002"/>
    </source>
</evidence>
<dbReference type="EC" id="1.1.1.35" evidence="11"/>
<keyword evidence="4" id="KW-0442">Lipid degradation</keyword>
<comment type="similarity">
    <text evidence="2">Belongs to the 3-hydroxyacyl-CoA dehydrogenase family.</text>
</comment>
<dbReference type="InterPro" id="IPR029045">
    <property type="entry name" value="ClpP/crotonase-like_dom_sf"/>
</dbReference>
<dbReference type="CDD" id="cd06558">
    <property type="entry name" value="crotonase-like"/>
    <property type="match status" value="1"/>
</dbReference>
<comment type="pathway">
    <text evidence="1">Lipid metabolism; fatty acid beta-oxidation.</text>
</comment>
<dbReference type="STRING" id="571915.CMUST_11990"/>
<evidence type="ECO:0000313" key="12">
    <source>
        <dbReference type="Proteomes" id="UP000035199"/>
    </source>
</evidence>
<proteinExistence type="inferred from homology"/>
<dbReference type="PANTHER" id="PTHR48075">
    <property type="entry name" value="3-HYDROXYACYL-COA DEHYDROGENASE FAMILY PROTEIN"/>
    <property type="match status" value="1"/>
</dbReference>
<feature type="domain" description="3-hydroxyacyl-CoA dehydrogenase NAD binding" evidence="10">
    <location>
        <begin position="7"/>
        <end position="185"/>
    </location>
</feature>
<dbReference type="AlphaFoldDB" id="A0A0G3GZY4"/>
<dbReference type="Pfam" id="PF00725">
    <property type="entry name" value="3HCDH"/>
    <property type="match status" value="2"/>
</dbReference>
<dbReference type="InterPro" id="IPR036291">
    <property type="entry name" value="NAD(P)-bd_dom_sf"/>
</dbReference>
<dbReference type="Gene3D" id="3.40.50.720">
    <property type="entry name" value="NAD(P)-binding Rossmann-like Domain"/>
    <property type="match status" value="1"/>
</dbReference>
<protein>
    <submittedName>
        <fullName evidence="11">3-hydroxyacyl-CoA dehydrogenase</fullName>
        <ecNumber evidence="11">1.1.1.35</ecNumber>
    </submittedName>
</protein>
<keyword evidence="12" id="KW-1185">Reference proteome</keyword>
<feature type="domain" description="3-hydroxyacyl-CoA dehydrogenase C-terminal" evidence="9">
    <location>
        <begin position="188"/>
        <end position="290"/>
    </location>
</feature>
<evidence type="ECO:0000256" key="8">
    <source>
        <dbReference type="ARBA" id="ARBA00049556"/>
    </source>
</evidence>
<organism evidence="11 12">
    <name type="scientific">Corynebacterium mustelae</name>
    <dbReference type="NCBI Taxonomy" id="571915"/>
    <lineage>
        <taxon>Bacteria</taxon>
        <taxon>Bacillati</taxon>
        <taxon>Actinomycetota</taxon>
        <taxon>Actinomycetes</taxon>
        <taxon>Mycobacteriales</taxon>
        <taxon>Corynebacteriaceae</taxon>
        <taxon>Corynebacterium</taxon>
    </lineage>
</organism>
<keyword evidence="7" id="KW-0443">Lipid metabolism</keyword>
<dbReference type="InterPro" id="IPR001753">
    <property type="entry name" value="Enoyl-CoA_hydra/iso"/>
</dbReference>
<dbReference type="RefSeq" id="WP_047262686.1">
    <property type="nucleotide sequence ID" value="NZ_CP011542.1"/>
</dbReference>
<evidence type="ECO:0000256" key="2">
    <source>
        <dbReference type="ARBA" id="ARBA00009463"/>
    </source>
</evidence>